<evidence type="ECO:0000313" key="1">
    <source>
        <dbReference type="EMBL" id="MCD9641764.1"/>
    </source>
</evidence>
<organism evidence="1 2">
    <name type="scientific">Datura stramonium</name>
    <name type="common">Jimsonweed</name>
    <name type="synonym">Common thornapple</name>
    <dbReference type="NCBI Taxonomy" id="4076"/>
    <lineage>
        <taxon>Eukaryota</taxon>
        <taxon>Viridiplantae</taxon>
        <taxon>Streptophyta</taxon>
        <taxon>Embryophyta</taxon>
        <taxon>Tracheophyta</taxon>
        <taxon>Spermatophyta</taxon>
        <taxon>Magnoliopsida</taxon>
        <taxon>eudicotyledons</taxon>
        <taxon>Gunneridae</taxon>
        <taxon>Pentapetalae</taxon>
        <taxon>asterids</taxon>
        <taxon>lamiids</taxon>
        <taxon>Solanales</taxon>
        <taxon>Solanaceae</taxon>
        <taxon>Solanoideae</taxon>
        <taxon>Datureae</taxon>
        <taxon>Datura</taxon>
    </lineage>
</organism>
<protein>
    <submittedName>
        <fullName evidence="1">Uncharacterized protein</fullName>
    </submittedName>
</protein>
<gene>
    <name evidence="1" type="ORF">HAX54_028197</name>
</gene>
<reference evidence="1 2" key="1">
    <citation type="journal article" date="2021" name="BMC Genomics">
        <title>Datura genome reveals duplications of psychoactive alkaloid biosynthetic genes and high mutation rate following tissue culture.</title>
        <authorList>
            <person name="Rajewski A."/>
            <person name="Carter-House D."/>
            <person name="Stajich J."/>
            <person name="Litt A."/>
        </authorList>
    </citation>
    <scope>NUCLEOTIDE SEQUENCE [LARGE SCALE GENOMIC DNA]</scope>
    <source>
        <strain evidence="1">AR-01</strain>
    </source>
</reference>
<evidence type="ECO:0000313" key="2">
    <source>
        <dbReference type="Proteomes" id="UP000823775"/>
    </source>
</evidence>
<feature type="non-terminal residue" evidence="1">
    <location>
        <position position="1"/>
    </location>
</feature>
<dbReference type="Proteomes" id="UP000823775">
    <property type="component" value="Unassembled WGS sequence"/>
</dbReference>
<dbReference type="EMBL" id="JACEIK010003451">
    <property type="protein sequence ID" value="MCD9641764.1"/>
    <property type="molecule type" value="Genomic_DNA"/>
</dbReference>
<accession>A0ABS8V4W8</accession>
<name>A0ABS8V4W8_DATST</name>
<keyword evidence="2" id="KW-1185">Reference proteome</keyword>
<proteinExistence type="predicted"/>
<sequence>QKEFGEVVHHCWNQQIQGHTMYSICQKLKLLEQRTKGIHKEASSLDKRVRNLQDKLQSVQEALHNNLFSLQLIVEERDTLVELEKWSMIHEQ</sequence>
<feature type="non-terminal residue" evidence="1">
    <location>
        <position position="92"/>
    </location>
</feature>
<comment type="caution">
    <text evidence="1">The sequence shown here is derived from an EMBL/GenBank/DDBJ whole genome shotgun (WGS) entry which is preliminary data.</text>
</comment>